<dbReference type="InterPro" id="IPR009057">
    <property type="entry name" value="Homeodomain-like_sf"/>
</dbReference>
<dbReference type="SUPFAM" id="SSF46689">
    <property type="entry name" value="Homeodomain-like"/>
    <property type="match status" value="1"/>
</dbReference>
<keyword evidence="1" id="KW-0678">Repressor</keyword>
<dbReference type="InterPro" id="IPR023772">
    <property type="entry name" value="DNA-bd_HTH_TetR-type_CS"/>
</dbReference>
<evidence type="ECO:0000313" key="7">
    <source>
        <dbReference type="EMBL" id="MEN2768790.1"/>
    </source>
</evidence>
<name>A0ABU9XLA0_9BACI</name>
<dbReference type="Pfam" id="PF13977">
    <property type="entry name" value="TetR_C_6"/>
    <property type="match status" value="1"/>
</dbReference>
<comment type="caution">
    <text evidence="7">The sequence shown here is derived from an EMBL/GenBank/DDBJ whole genome shotgun (WGS) entry which is preliminary data.</text>
</comment>
<evidence type="ECO:0000256" key="5">
    <source>
        <dbReference type="PROSITE-ProRule" id="PRU00335"/>
    </source>
</evidence>
<dbReference type="RefSeq" id="WP_345826285.1">
    <property type="nucleotide sequence ID" value="NZ_JBDIML010000007.1"/>
</dbReference>
<proteinExistence type="predicted"/>
<feature type="domain" description="HTH tetR-type" evidence="6">
    <location>
        <begin position="8"/>
        <end position="68"/>
    </location>
</feature>
<evidence type="ECO:0000256" key="1">
    <source>
        <dbReference type="ARBA" id="ARBA00022491"/>
    </source>
</evidence>
<organism evidence="7 8">
    <name type="scientific">Ornithinibacillus xuwenensis</name>
    <dbReference type="NCBI Taxonomy" id="3144668"/>
    <lineage>
        <taxon>Bacteria</taxon>
        <taxon>Bacillati</taxon>
        <taxon>Bacillota</taxon>
        <taxon>Bacilli</taxon>
        <taxon>Bacillales</taxon>
        <taxon>Bacillaceae</taxon>
        <taxon>Ornithinibacillus</taxon>
    </lineage>
</organism>
<keyword evidence="4" id="KW-0804">Transcription</keyword>
<keyword evidence="3 5" id="KW-0238">DNA-binding</keyword>
<dbReference type="Pfam" id="PF00440">
    <property type="entry name" value="TetR_N"/>
    <property type="match status" value="1"/>
</dbReference>
<gene>
    <name evidence="7" type="ORF">ABC228_16520</name>
</gene>
<dbReference type="Gene3D" id="1.10.357.10">
    <property type="entry name" value="Tetracycline Repressor, domain 2"/>
    <property type="match status" value="1"/>
</dbReference>
<dbReference type="InterPro" id="IPR039538">
    <property type="entry name" value="BetI_C"/>
</dbReference>
<evidence type="ECO:0000256" key="2">
    <source>
        <dbReference type="ARBA" id="ARBA00023015"/>
    </source>
</evidence>
<dbReference type="Proteomes" id="UP001444625">
    <property type="component" value="Unassembled WGS sequence"/>
</dbReference>
<evidence type="ECO:0000256" key="4">
    <source>
        <dbReference type="ARBA" id="ARBA00023163"/>
    </source>
</evidence>
<evidence type="ECO:0000259" key="6">
    <source>
        <dbReference type="PROSITE" id="PS50977"/>
    </source>
</evidence>
<dbReference type="EMBL" id="JBDIML010000007">
    <property type="protein sequence ID" value="MEN2768790.1"/>
    <property type="molecule type" value="Genomic_DNA"/>
</dbReference>
<accession>A0ABU9XLA0</accession>
<feature type="DNA-binding region" description="H-T-H motif" evidence="5">
    <location>
        <begin position="31"/>
        <end position="50"/>
    </location>
</feature>
<dbReference type="InterPro" id="IPR001647">
    <property type="entry name" value="HTH_TetR"/>
</dbReference>
<dbReference type="PROSITE" id="PS50977">
    <property type="entry name" value="HTH_TETR_2"/>
    <property type="match status" value="1"/>
</dbReference>
<evidence type="ECO:0000256" key="3">
    <source>
        <dbReference type="ARBA" id="ARBA00023125"/>
    </source>
</evidence>
<sequence length="199" mass="23076">MPKIVNHKERKIKIAESTWNVIVREGLENASVRKIALEAGLSVGSLRHYFPSQSDLFLFSMELVSDRVQKRIENTEYNGQPIEIIQQALSEVLPIDEERSIEMEVWLIFSAKTLVDQKLEELSQKVFIQMKTGIERVIHSMEQLQLLRSTINKEMEVLRLHALIDGLAMHHILYPKVLTKEEMVHTLTYHLQSLCVEDT</sequence>
<keyword evidence="8" id="KW-1185">Reference proteome</keyword>
<dbReference type="SUPFAM" id="SSF48498">
    <property type="entry name" value="Tetracyclin repressor-like, C-terminal domain"/>
    <property type="match status" value="1"/>
</dbReference>
<dbReference type="PROSITE" id="PS01081">
    <property type="entry name" value="HTH_TETR_1"/>
    <property type="match status" value="1"/>
</dbReference>
<evidence type="ECO:0000313" key="8">
    <source>
        <dbReference type="Proteomes" id="UP001444625"/>
    </source>
</evidence>
<reference evidence="7 8" key="1">
    <citation type="submission" date="2024-05" db="EMBL/GenBank/DDBJ databases">
        <authorList>
            <person name="Haq I."/>
            <person name="Ullah Z."/>
            <person name="Ahmad R."/>
            <person name="Li M."/>
            <person name="Tong Y."/>
        </authorList>
    </citation>
    <scope>NUCLEOTIDE SEQUENCE [LARGE SCALE GENOMIC DNA]</scope>
    <source>
        <strain evidence="7 8">16A2E</strain>
    </source>
</reference>
<dbReference type="InterPro" id="IPR036271">
    <property type="entry name" value="Tet_transcr_reg_TetR-rel_C_sf"/>
</dbReference>
<keyword evidence="2" id="KW-0805">Transcription regulation</keyword>
<protein>
    <submittedName>
        <fullName evidence="7">TetR/AcrR family transcriptional regulator</fullName>
    </submittedName>
</protein>